<evidence type="ECO:0000313" key="4">
    <source>
        <dbReference type="EMBL" id="KAH3824919.1"/>
    </source>
</evidence>
<dbReference type="PROSITE" id="PS50837">
    <property type="entry name" value="NACHT"/>
    <property type="match status" value="1"/>
</dbReference>
<dbReference type="Gene3D" id="3.80.10.10">
    <property type="entry name" value="Ribonuclease Inhibitor"/>
    <property type="match status" value="2"/>
</dbReference>
<dbReference type="InterPro" id="IPR027417">
    <property type="entry name" value="P-loop_NTPase"/>
</dbReference>
<dbReference type="InterPro" id="IPR032675">
    <property type="entry name" value="LRR_dom_sf"/>
</dbReference>
<evidence type="ECO:0000313" key="5">
    <source>
        <dbReference type="Proteomes" id="UP000828390"/>
    </source>
</evidence>
<dbReference type="SUPFAM" id="SSF52540">
    <property type="entry name" value="P-loop containing nucleoside triphosphate hydrolases"/>
    <property type="match status" value="1"/>
</dbReference>
<proteinExistence type="predicted"/>
<evidence type="ECO:0000256" key="1">
    <source>
        <dbReference type="ARBA" id="ARBA00022741"/>
    </source>
</evidence>
<dbReference type="PANTHER" id="PTHR46312:SF2">
    <property type="entry name" value="NUCLEOTIDE-BINDING OLIGOMERIZATION DOMAIN-CONTAINING PROTEIN 2-LIKE"/>
    <property type="match status" value="1"/>
</dbReference>
<dbReference type="EMBL" id="JAIWYP010000005">
    <property type="protein sequence ID" value="KAH3824919.1"/>
    <property type="molecule type" value="Genomic_DNA"/>
</dbReference>
<organism evidence="4 5">
    <name type="scientific">Dreissena polymorpha</name>
    <name type="common">Zebra mussel</name>
    <name type="synonym">Mytilus polymorpha</name>
    <dbReference type="NCBI Taxonomy" id="45954"/>
    <lineage>
        <taxon>Eukaryota</taxon>
        <taxon>Metazoa</taxon>
        <taxon>Spiralia</taxon>
        <taxon>Lophotrochozoa</taxon>
        <taxon>Mollusca</taxon>
        <taxon>Bivalvia</taxon>
        <taxon>Autobranchia</taxon>
        <taxon>Heteroconchia</taxon>
        <taxon>Euheterodonta</taxon>
        <taxon>Imparidentia</taxon>
        <taxon>Neoheterodontei</taxon>
        <taxon>Myida</taxon>
        <taxon>Dreissenoidea</taxon>
        <taxon>Dreissenidae</taxon>
        <taxon>Dreissena</taxon>
    </lineage>
</organism>
<dbReference type="SMART" id="SM00368">
    <property type="entry name" value="LRR_RI"/>
    <property type="match status" value="3"/>
</dbReference>
<comment type="caution">
    <text evidence="4">The sequence shown here is derived from an EMBL/GenBank/DDBJ whole genome shotgun (WGS) entry which is preliminary data.</text>
</comment>
<name>A0A9D4GWP4_DREPO</name>
<sequence>MAASTNIFTEKETNNWFKACIALNCTKEGLTNFIETELQSVHAAVGGSCGNCSIENLMSCPTPGLCNNRKRNNCMFHQTKMFQQCQICDQVKQKIISFHRFYNPSWRNTKAERWATEPWEIGKCYLPPDGYKGVSVVQESDLNGILSLMLNCTHFETCLSASLSPKPPDPQCPLEKVRQIGRDVRHTADCKVNDVDLQYYFQTLATLLADPKCLMHDPLAITARTKLTQLQNDRLSLSELGELLKDASQTLKQAKEAGKNFSKVAEITLQEALQSIEATIQAGKQHIETVISDSKKQLDIHTQDSVRKISEETRVGIERIQQVEINQAMDDYGRDVDDMLRGLTAHYDKKLSYVTISPLKDCVQEKLRDIYMPPKLLLMTKDNQFFKKTVKQITTYENMFLNYARKNHNTFIQGEAGTGKSTFLSKLVMDWCRTKFEEQLETKIAHTDTQTNYASFFKDSWSLHRYSFVFHITLRNSVTEISIYNMIKEQIIDSIYSSEEDRKKAYTLLNEIMKRELCLILLDGLDEWTGPGGGNNLPTLVTSHRQCVILITTRPWKVAEGTFNHSEMHTLLQLEGVNDPFELSRNLLSLMIDRKELSAKHLLFKRYVSEKKLNDLLLSPMMLSVILCSYAEGITLKGSKCEIYCIILESLLKKANSKISEFQHPPFPCFTGTQYIQPNIEHLNRLAEAAFHLLFSNTRENSLVFGISELKLYKLEEELETALKSGILSATPKASVLRLSSSFSYIHKSLQEFLAAYHIARNTQTINGIISGYLKRSNNSYLDVTEVLTFLCGLDISAANTLSDMMDKCDQLHYRQYEFKPSPFQHCVRSGYREAIANAQTYINLKLSHFNIDDENIHPDLHSLWVMNASSVEFLRVNVFSRDPLFDGKSSPECEKSSSTMDFELSSCHKLKVLKLYGYGVCLKDIDSSATSVCPVRFQLNNSDPAEQPFHVLPSIEHIELGDVTCSNTWLRSLFNIIKTVKHNVKCLLEDCEITSFVNGTMDNSYSIEHTHIRRNFICKGNVIDATNILIGNDNAIDAVWEAWRSLDMTSLSVFVDLDYSTMKRVSSSGHSQISRTQMECLNSLSLSYKKCEWTQEVESIVLETLALNLIDDNPVLLDALHRLNIKSLSLSGRLDSLKGEHGKLLSHALSSLNKLETLILEVDIKRFENKICLLEALRGLPIISLSVRLDRLTGRDASELSYSLLSLKQLETLDLEFDDIRFFPSRTLHIKSLSLSGRLDSFEREHVKLMTHSLLSMNQLETLLVDLSIGIYKNNVSLLEALFGLHIRSLSLRLCRLTEQDASELSHSLLSLKQLETLDLEFDDIRFFPSRTLHIKSLSLSGRLDSFEREHVKLMTHSLLSMNQLETLLVDLSIGIYKNNVSLLEALFGLHIRSLSLRLCRLTEQDASELSHSLLSLKQLETLDLEFDDIRFFPSRTLHIKSLSLSGRLDSFEREHVKLMTHSLLSMNQLETLLMDLSSEICKNNVSLLKALFGLHIRSLSLRLCFLTEQDASELSHSLLSLKQLETLALTFYDLSPSPSEILRLRLDNFEREHVKLVSHSLLSMNQLKTLLMEFSCGIYKNNVCLLEDLCDLHVRSLTLRLLKLTEQDASELSHTLSSLKQLEVLYLQLIDYSPFLWEALHSLHIKSLSLSSSLKFSEEHVRLVSQSLLSLTQLEALSILDFRFELSIIDSRVGPFEPNICLWESLCGLHIKSLSLNLTLTWYRLTGQNVSEMSHSLSSLKQLEVLSLKISDNSNNPSLWKVLHGLHIKNLSLNCKFCELTEKHVLSLADALRTLTRLETLTVKCLDSSNPGLLEILRCLNSRGVCVRLNS</sequence>
<dbReference type="Proteomes" id="UP000828390">
    <property type="component" value="Unassembled WGS sequence"/>
</dbReference>
<reference evidence="4" key="2">
    <citation type="submission" date="2020-11" db="EMBL/GenBank/DDBJ databases">
        <authorList>
            <person name="McCartney M.A."/>
            <person name="Auch B."/>
            <person name="Kono T."/>
            <person name="Mallez S."/>
            <person name="Becker A."/>
            <person name="Gohl D.M."/>
            <person name="Silverstein K.A.T."/>
            <person name="Koren S."/>
            <person name="Bechman K.B."/>
            <person name="Herman A."/>
            <person name="Abrahante J.E."/>
            <person name="Garbe J."/>
        </authorList>
    </citation>
    <scope>NUCLEOTIDE SEQUENCE</scope>
    <source>
        <strain evidence="4">Duluth1</strain>
        <tissue evidence="4">Whole animal</tissue>
    </source>
</reference>
<evidence type="ECO:0000256" key="2">
    <source>
        <dbReference type="ARBA" id="ARBA00022840"/>
    </source>
</evidence>
<feature type="domain" description="NACHT" evidence="3">
    <location>
        <begin position="408"/>
        <end position="527"/>
    </location>
</feature>
<dbReference type="PANTHER" id="PTHR46312">
    <property type="entry name" value="NACHT DOMAIN-CONTAINING PROTEIN"/>
    <property type="match status" value="1"/>
</dbReference>
<dbReference type="InterPro" id="IPR027897">
    <property type="entry name" value="DUF4559"/>
</dbReference>
<dbReference type="InterPro" id="IPR007111">
    <property type="entry name" value="NACHT_NTPase"/>
</dbReference>
<keyword evidence="2" id="KW-0067">ATP-binding</keyword>
<dbReference type="Pfam" id="PF15112">
    <property type="entry name" value="DUF4559"/>
    <property type="match status" value="1"/>
</dbReference>
<protein>
    <recommendedName>
        <fullName evidence="3">NACHT domain-containing protein</fullName>
    </recommendedName>
</protein>
<gene>
    <name evidence="4" type="ORF">DPMN_126779</name>
</gene>
<keyword evidence="1" id="KW-0547">Nucleotide-binding</keyword>
<dbReference type="SUPFAM" id="SSF52047">
    <property type="entry name" value="RNI-like"/>
    <property type="match status" value="3"/>
</dbReference>
<keyword evidence="5" id="KW-1185">Reference proteome</keyword>
<accession>A0A9D4GWP4</accession>
<evidence type="ECO:0000259" key="3">
    <source>
        <dbReference type="PROSITE" id="PS50837"/>
    </source>
</evidence>
<dbReference type="GO" id="GO:0005524">
    <property type="term" value="F:ATP binding"/>
    <property type="evidence" value="ECO:0007669"/>
    <property type="project" value="UniProtKB-KW"/>
</dbReference>
<dbReference type="Gene3D" id="3.40.50.300">
    <property type="entry name" value="P-loop containing nucleotide triphosphate hydrolases"/>
    <property type="match status" value="1"/>
</dbReference>
<reference evidence="4" key="1">
    <citation type="journal article" date="2019" name="bioRxiv">
        <title>The Genome of the Zebra Mussel, Dreissena polymorpha: A Resource for Invasive Species Research.</title>
        <authorList>
            <person name="McCartney M.A."/>
            <person name="Auch B."/>
            <person name="Kono T."/>
            <person name="Mallez S."/>
            <person name="Zhang Y."/>
            <person name="Obille A."/>
            <person name="Becker A."/>
            <person name="Abrahante J.E."/>
            <person name="Garbe J."/>
            <person name="Badalamenti J.P."/>
            <person name="Herman A."/>
            <person name="Mangelson H."/>
            <person name="Liachko I."/>
            <person name="Sullivan S."/>
            <person name="Sone E.D."/>
            <person name="Koren S."/>
            <person name="Silverstein K.A.T."/>
            <person name="Beckman K.B."/>
            <person name="Gohl D.M."/>
        </authorList>
    </citation>
    <scope>NUCLEOTIDE SEQUENCE</scope>
    <source>
        <strain evidence="4">Duluth1</strain>
        <tissue evidence="4">Whole animal</tissue>
    </source>
</reference>